<accession>A0A2V4T9U3</accession>
<evidence type="ECO:0000256" key="1">
    <source>
        <dbReference type="ARBA" id="ARBA00022801"/>
    </source>
</evidence>
<comment type="caution">
    <text evidence="3">The sequence shown here is derived from an EMBL/GenBank/DDBJ whole genome shotgun (WGS) entry which is preliminary data.</text>
</comment>
<dbReference type="AlphaFoldDB" id="A0A2V4T9U3"/>
<proteinExistence type="predicted"/>
<dbReference type="Pfam" id="PF00561">
    <property type="entry name" value="Abhydrolase_1"/>
    <property type="match status" value="1"/>
</dbReference>
<keyword evidence="1 3" id="KW-0378">Hydrolase</keyword>
<dbReference type="SUPFAM" id="SSF53474">
    <property type="entry name" value="alpha/beta-Hydrolases"/>
    <property type="match status" value="1"/>
</dbReference>
<evidence type="ECO:0000313" key="4">
    <source>
        <dbReference type="Proteomes" id="UP000247772"/>
    </source>
</evidence>
<dbReference type="InterPro" id="IPR000073">
    <property type="entry name" value="AB_hydrolase_1"/>
</dbReference>
<evidence type="ECO:0000259" key="2">
    <source>
        <dbReference type="Pfam" id="PF00561"/>
    </source>
</evidence>
<evidence type="ECO:0000313" key="3">
    <source>
        <dbReference type="EMBL" id="PYE19578.1"/>
    </source>
</evidence>
<protein>
    <submittedName>
        <fullName evidence="3">Alpha/beta hydrolase family protein</fullName>
    </submittedName>
</protein>
<gene>
    <name evidence="3" type="ORF">C7410_11918</name>
</gene>
<dbReference type="PANTHER" id="PTHR43329">
    <property type="entry name" value="EPOXIDE HYDROLASE"/>
    <property type="match status" value="1"/>
</dbReference>
<feature type="domain" description="AB hydrolase-1" evidence="2">
    <location>
        <begin position="84"/>
        <end position="238"/>
    </location>
</feature>
<dbReference type="InterPro" id="IPR029058">
    <property type="entry name" value="AB_hydrolase_fold"/>
</dbReference>
<dbReference type="InterPro" id="IPR006311">
    <property type="entry name" value="TAT_signal"/>
</dbReference>
<dbReference type="PRINTS" id="PR00412">
    <property type="entry name" value="EPOXHYDRLASE"/>
</dbReference>
<dbReference type="PROSITE" id="PS51318">
    <property type="entry name" value="TAT"/>
    <property type="match status" value="1"/>
</dbReference>
<dbReference type="PRINTS" id="PR00111">
    <property type="entry name" value="ABHYDROLASE"/>
</dbReference>
<dbReference type="Proteomes" id="UP000247772">
    <property type="component" value="Unassembled WGS sequence"/>
</dbReference>
<dbReference type="Gene3D" id="3.40.50.1820">
    <property type="entry name" value="alpha/beta hydrolase"/>
    <property type="match status" value="1"/>
</dbReference>
<dbReference type="InterPro" id="IPR000639">
    <property type="entry name" value="Epox_hydrolase-like"/>
</dbReference>
<dbReference type="GO" id="GO:0016787">
    <property type="term" value="F:hydrolase activity"/>
    <property type="evidence" value="ECO:0007669"/>
    <property type="project" value="UniProtKB-KW"/>
</dbReference>
<dbReference type="EMBL" id="QJSQ01000019">
    <property type="protein sequence ID" value="PYE19578.1"/>
    <property type="molecule type" value="Genomic_DNA"/>
</dbReference>
<name>A0A2V4T9U3_9BURK</name>
<organism evidence="3 4">
    <name type="scientific">Paraburkholderia silvatlantica</name>
    <dbReference type="NCBI Taxonomy" id="321895"/>
    <lineage>
        <taxon>Bacteria</taxon>
        <taxon>Pseudomonadati</taxon>
        <taxon>Pseudomonadota</taxon>
        <taxon>Betaproteobacteria</taxon>
        <taxon>Burkholderiales</taxon>
        <taxon>Burkholderiaceae</taxon>
        <taxon>Paraburkholderia</taxon>
    </lineage>
</organism>
<sequence length="434" mass="47055">MPVSRHKPSVSRRSVLAMGAAGLVAALLRPVRANPMGGTDLAASTYDEGTLPKGVRSRMIHGVNGLDVHILEAGYQSPDRPLALLLHGFPDLAYGWRHVIPILADAGYHVVAPDQRGFGRTTGWVNGYDTPLEPFSLLNMTRDALGLISALGYRRTTMLVGHDLGSPVAAYCALARPDVFPSVVLMSAPFPGPPALPFNTAQSEASSVQPNTDNQKLAAALAALNPPREYYQQYLSTREANDDMWHPPQGLHAFLRAFFYVKSADWPGNEPYPLKARTAMELAQLPTYYVMDLGKTMPQTVAPFQPSAAEILACKWLTEPELGVYTEEFGRTGFQGALQAYRVLSDPGLNAELRLFSGKTIDVPSLFIGGKSDWGTYSAPGALDLMRTKAATRMSGIELIDGAGHWIQQEQPDRLSTLLLAFIKKIGGVDHTSG</sequence>
<reference evidence="3 4" key="1">
    <citation type="submission" date="2018-06" db="EMBL/GenBank/DDBJ databases">
        <title>Genomic Encyclopedia of Type Strains, Phase IV (KMG-V): Genome sequencing to study the core and pangenomes of soil and plant-associated prokaryotes.</title>
        <authorList>
            <person name="Whitman W."/>
        </authorList>
    </citation>
    <scope>NUCLEOTIDE SEQUENCE [LARGE SCALE GENOMIC DNA]</scope>
    <source>
        <strain evidence="3 4">SRCL-318</strain>
    </source>
</reference>